<accession>A0A833XCK8</accession>
<dbReference type="GO" id="GO:0005524">
    <property type="term" value="F:ATP binding"/>
    <property type="evidence" value="ECO:0007669"/>
    <property type="project" value="InterPro"/>
</dbReference>
<evidence type="ECO:0000313" key="3">
    <source>
        <dbReference type="Proteomes" id="UP000619265"/>
    </source>
</evidence>
<proteinExistence type="predicted"/>
<dbReference type="SUPFAM" id="SSF56112">
    <property type="entry name" value="Protein kinase-like (PK-like)"/>
    <property type="match status" value="1"/>
</dbReference>
<protein>
    <recommendedName>
        <fullName evidence="1">Protein kinase domain-containing protein</fullName>
    </recommendedName>
</protein>
<dbReference type="EMBL" id="LIHL02000007">
    <property type="protein sequence ID" value="KAF5464011.1"/>
    <property type="molecule type" value="Genomic_DNA"/>
</dbReference>
<dbReference type="InterPro" id="IPR011009">
    <property type="entry name" value="Kinase-like_dom_sf"/>
</dbReference>
<gene>
    <name evidence="2" type="ORF">F2P56_014126</name>
</gene>
<dbReference type="GO" id="GO:0004672">
    <property type="term" value="F:protein kinase activity"/>
    <property type="evidence" value="ECO:0007669"/>
    <property type="project" value="InterPro"/>
</dbReference>
<dbReference type="PANTHER" id="PTHR48008:SF14">
    <property type="entry name" value="PROTEIN KINASE DOMAIN-CONTAINING PROTEIN"/>
    <property type="match status" value="1"/>
</dbReference>
<evidence type="ECO:0000313" key="2">
    <source>
        <dbReference type="EMBL" id="KAF5464011.1"/>
    </source>
</evidence>
<name>A0A833XCK8_JUGRE</name>
<dbReference type="PANTHER" id="PTHR48008">
    <property type="entry name" value="LEUCINE-RICH REPEAT RECEPTOR-LIKE PROTEIN KINASE IMK3-RELATED"/>
    <property type="match status" value="1"/>
</dbReference>
<feature type="domain" description="Protein kinase" evidence="1">
    <location>
        <begin position="1"/>
        <end position="124"/>
    </location>
</feature>
<comment type="caution">
    <text evidence="2">The sequence shown here is derived from an EMBL/GenBank/DDBJ whole genome shotgun (WGS) entry which is preliminary data.</text>
</comment>
<dbReference type="InterPro" id="IPR000719">
    <property type="entry name" value="Prot_kinase_dom"/>
</dbReference>
<dbReference type="Gramene" id="Jr07_04130_p1">
    <property type="protein sequence ID" value="cds.Jr07_04130_p1"/>
    <property type="gene ID" value="Jr07_04130"/>
</dbReference>
<sequence>MGLHGTISPHIEYGFEGKVSIKTDVYSYGITLLEMITRKKPTDDMFIGDFTLRQLVNESISNRMMEVVDEGLLRIEDERDTIALQSILSSILDLGLRCSEELSDARMDIKDVLVKLNKIKSTFFENMNRVTRHDI</sequence>
<reference evidence="2" key="1">
    <citation type="submission" date="2015-10" db="EMBL/GenBank/DDBJ databases">
        <authorList>
            <person name="Martinez-Garcia P.J."/>
            <person name="Crepeau M.W."/>
            <person name="Puiu D."/>
            <person name="Gonzalez-Ibeas D."/>
            <person name="Whalen J."/>
            <person name="Stevens K."/>
            <person name="Paul R."/>
            <person name="Butterfield T."/>
            <person name="Britton M."/>
            <person name="Reagan R."/>
            <person name="Chakraborty S."/>
            <person name="Walawage S.L."/>
            <person name="Vasquez-Gross H.A."/>
            <person name="Cardeno C."/>
            <person name="Famula R."/>
            <person name="Pratt K."/>
            <person name="Kuruganti S."/>
            <person name="Aradhya M.K."/>
            <person name="Leslie C.A."/>
            <person name="Dandekar A.M."/>
            <person name="Salzberg S.L."/>
            <person name="Wegrzyn J.L."/>
            <person name="Langley C.H."/>
            <person name="Neale D.B."/>
        </authorList>
    </citation>
    <scope>NUCLEOTIDE SEQUENCE</scope>
    <source>
        <tissue evidence="2">Leaves</tissue>
    </source>
</reference>
<evidence type="ECO:0000259" key="1">
    <source>
        <dbReference type="PROSITE" id="PS50011"/>
    </source>
</evidence>
<dbReference type="Gene3D" id="1.10.510.10">
    <property type="entry name" value="Transferase(Phosphotransferase) domain 1"/>
    <property type="match status" value="1"/>
</dbReference>
<reference evidence="2" key="2">
    <citation type="submission" date="2020-03" db="EMBL/GenBank/DDBJ databases">
        <title>Walnut 2.0.</title>
        <authorList>
            <person name="Marrano A."/>
            <person name="Britton M."/>
            <person name="Zimin A.V."/>
            <person name="Zaini P.A."/>
            <person name="Workman R."/>
            <person name="Puiu D."/>
            <person name="Bianco L."/>
            <person name="Allen B.J."/>
            <person name="Troggio M."/>
            <person name="Leslie C.A."/>
            <person name="Timp W."/>
            <person name="Dendekar A."/>
            <person name="Salzberg S.L."/>
            <person name="Neale D.B."/>
        </authorList>
    </citation>
    <scope>NUCLEOTIDE SEQUENCE</scope>
    <source>
        <tissue evidence="2">Leaves</tissue>
    </source>
</reference>
<dbReference type="InterPro" id="IPR052451">
    <property type="entry name" value="Ser/Thr_kinase-like"/>
</dbReference>
<dbReference type="PROSITE" id="PS50011">
    <property type="entry name" value="PROTEIN_KINASE_DOM"/>
    <property type="match status" value="1"/>
</dbReference>
<organism evidence="2 3">
    <name type="scientific">Juglans regia</name>
    <name type="common">English walnut</name>
    <dbReference type="NCBI Taxonomy" id="51240"/>
    <lineage>
        <taxon>Eukaryota</taxon>
        <taxon>Viridiplantae</taxon>
        <taxon>Streptophyta</taxon>
        <taxon>Embryophyta</taxon>
        <taxon>Tracheophyta</taxon>
        <taxon>Spermatophyta</taxon>
        <taxon>Magnoliopsida</taxon>
        <taxon>eudicotyledons</taxon>
        <taxon>Gunneridae</taxon>
        <taxon>Pentapetalae</taxon>
        <taxon>rosids</taxon>
        <taxon>fabids</taxon>
        <taxon>Fagales</taxon>
        <taxon>Juglandaceae</taxon>
        <taxon>Juglans</taxon>
    </lineage>
</organism>
<dbReference type="Proteomes" id="UP000619265">
    <property type="component" value="Unassembled WGS sequence"/>
</dbReference>
<dbReference type="AlphaFoldDB" id="A0A833XCK8"/>